<dbReference type="InterPro" id="IPR010730">
    <property type="entry name" value="HET"/>
</dbReference>
<dbReference type="InParanoid" id="A0A2T3A4N4"/>
<keyword evidence="3" id="KW-1185">Reference proteome</keyword>
<reference evidence="2 3" key="1">
    <citation type="journal article" date="2018" name="Mycol. Prog.">
        <title>Coniella lustricola, a new species from submerged detritus.</title>
        <authorList>
            <person name="Raudabaugh D.B."/>
            <person name="Iturriaga T."/>
            <person name="Carver A."/>
            <person name="Mondo S."/>
            <person name="Pangilinan J."/>
            <person name="Lipzen A."/>
            <person name="He G."/>
            <person name="Amirebrahimi M."/>
            <person name="Grigoriev I.V."/>
            <person name="Miller A.N."/>
        </authorList>
    </citation>
    <scope>NUCLEOTIDE SEQUENCE [LARGE SCALE GENOMIC DNA]</scope>
    <source>
        <strain evidence="2 3">B22-T-1</strain>
    </source>
</reference>
<accession>A0A2T3A4N4</accession>
<dbReference type="Pfam" id="PF26639">
    <property type="entry name" value="Het-6_barrel"/>
    <property type="match status" value="1"/>
</dbReference>
<dbReference type="Pfam" id="PF06985">
    <property type="entry name" value="HET"/>
    <property type="match status" value="1"/>
</dbReference>
<feature type="domain" description="Heterokaryon incompatibility" evidence="1">
    <location>
        <begin position="45"/>
        <end position="220"/>
    </location>
</feature>
<organism evidence="2 3">
    <name type="scientific">Coniella lustricola</name>
    <dbReference type="NCBI Taxonomy" id="2025994"/>
    <lineage>
        <taxon>Eukaryota</taxon>
        <taxon>Fungi</taxon>
        <taxon>Dikarya</taxon>
        <taxon>Ascomycota</taxon>
        <taxon>Pezizomycotina</taxon>
        <taxon>Sordariomycetes</taxon>
        <taxon>Sordariomycetidae</taxon>
        <taxon>Diaporthales</taxon>
        <taxon>Schizoparmaceae</taxon>
        <taxon>Coniella</taxon>
    </lineage>
</organism>
<dbReference type="OrthoDB" id="2157530at2759"/>
<protein>
    <submittedName>
        <fullName evidence="2">Heterokaryon incompatibility protein-domain-containing protein</fullName>
    </submittedName>
</protein>
<evidence type="ECO:0000259" key="1">
    <source>
        <dbReference type="Pfam" id="PF06985"/>
    </source>
</evidence>
<dbReference type="Proteomes" id="UP000241462">
    <property type="component" value="Unassembled WGS sequence"/>
</dbReference>
<proteinExistence type="predicted"/>
<sequence>MQSKYVYVPLGSPDSEIRILELLPGSDSMIQTRIHTSSLSALPAYSPISYTWGSQKNLVEIFINGKIFLITRNLVAALKQLRQSMVSLFIWVDAVCINQEDALEKSLQIPLMAEIYRQGQRTIVWLGEHDHSTARAFDMVETMARYVDTTPEEQLVELYPDNWRLLQKQLKRKESESAEIIKVKPVLYSPAYWISKLHSGRARTALFGRAWFTRVWVIQEISMSARALVMCGRYSIDWERIEKAYSVSKQWNQWKDGYYLGILIQMRASIAAREKKDLGVIIREAAFFAATVPVDRIYAVLGLAQAPPPGFEIPINYTTDPATKFTETTRMCLTLTRDMRLVLRAGCRYQSLDSSLPSWVWSLQVDPEQPMFRREFHAAEEKCHFSAGGCEKASEATELTFSDNHLTLFLHGFAFEEIIAVGPVFNNTNLGYTVRITPTNFSIGDTRWPRRFFSHLLLSKRVANPLGSEKYPGIKETRRQAWISFLTGLLMMDPELTDEVKTRESLRKEEAAAQPYHILGRGPDEMPWSKRTPLRDPEMPRMKGGRVQLNPLMNTLPAFLAKRRVVRTSKGYVGLCDQDTQVGDHVALVQNLCVPIILRPGSDNAWKLVGEAFFHGIMHGELWSGAKAGTLSIM</sequence>
<evidence type="ECO:0000313" key="3">
    <source>
        <dbReference type="Proteomes" id="UP000241462"/>
    </source>
</evidence>
<dbReference type="PANTHER" id="PTHR24148">
    <property type="entry name" value="ANKYRIN REPEAT DOMAIN-CONTAINING PROTEIN 39 HOMOLOG-RELATED"/>
    <property type="match status" value="1"/>
</dbReference>
<evidence type="ECO:0000313" key="2">
    <source>
        <dbReference type="EMBL" id="PSR82765.1"/>
    </source>
</evidence>
<dbReference type="AlphaFoldDB" id="A0A2T3A4N4"/>
<dbReference type="EMBL" id="KZ678471">
    <property type="protein sequence ID" value="PSR82765.1"/>
    <property type="molecule type" value="Genomic_DNA"/>
</dbReference>
<dbReference type="PANTHER" id="PTHR24148:SF64">
    <property type="entry name" value="HETEROKARYON INCOMPATIBILITY DOMAIN-CONTAINING PROTEIN"/>
    <property type="match status" value="1"/>
</dbReference>
<name>A0A2T3A4N4_9PEZI</name>
<dbReference type="InterPro" id="IPR052895">
    <property type="entry name" value="HetReg/Transcr_Mod"/>
</dbReference>
<gene>
    <name evidence="2" type="ORF">BD289DRAFT_436941</name>
</gene>